<protein>
    <submittedName>
        <fullName evidence="2">Uncharacterized protein</fullName>
    </submittedName>
</protein>
<comment type="caution">
    <text evidence="2">The sequence shown here is derived from an EMBL/GenBank/DDBJ whole genome shotgun (WGS) entry which is preliminary data.</text>
</comment>
<gene>
    <name evidence="2" type="ORF">ALECFALPRED_007418</name>
</gene>
<dbReference type="OrthoDB" id="10421515at2759"/>
<dbReference type="EMBL" id="CAJPDR010000049">
    <property type="protein sequence ID" value="CAF9911639.1"/>
    <property type="molecule type" value="Genomic_DNA"/>
</dbReference>
<name>A0A8H3EUG4_9LECA</name>
<evidence type="ECO:0000313" key="3">
    <source>
        <dbReference type="Proteomes" id="UP000664203"/>
    </source>
</evidence>
<feature type="region of interest" description="Disordered" evidence="1">
    <location>
        <begin position="148"/>
        <end position="177"/>
    </location>
</feature>
<dbReference type="Proteomes" id="UP000664203">
    <property type="component" value="Unassembled WGS sequence"/>
</dbReference>
<organism evidence="2 3">
    <name type="scientific">Alectoria fallacina</name>
    <dbReference type="NCBI Taxonomy" id="1903189"/>
    <lineage>
        <taxon>Eukaryota</taxon>
        <taxon>Fungi</taxon>
        <taxon>Dikarya</taxon>
        <taxon>Ascomycota</taxon>
        <taxon>Pezizomycotina</taxon>
        <taxon>Lecanoromycetes</taxon>
        <taxon>OSLEUM clade</taxon>
        <taxon>Lecanoromycetidae</taxon>
        <taxon>Lecanorales</taxon>
        <taxon>Lecanorineae</taxon>
        <taxon>Parmeliaceae</taxon>
        <taxon>Alectoria</taxon>
    </lineage>
</organism>
<feature type="compositionally biased region" description="Basic and acidic residues" evidence="1">
    <location>
        <begin position="167"/>
        <end position="177"/>
    </location>
</feature>
<evidence type="ECO:0000313" key="2">
    <source>
        <dbReference type="EMBL" id="CAF9911639.1"/>
    </source>
</evidence>
<proteinExistence type="predicted"/>
<feature type="region of interest" description="Disordered" evidence="1">
    <location>
        <begin position="1"/>
        <end position="23"/>
    </location>
</feature>
<sequence>MSSTYHPRYSIHPPLTTTTTTTTVPPTWAETQAELILSYRDISTPPAKKPGPDVRDLDAEKQVHAKWTDPDLVKALSQLQHSLPRKARLSLRYGGRDVTAATWVTVHQTTPGNPNLPELKYVLWFHEYDDLDVEVGELRGVRWGVKKEEGEDEEQMGVELGGRKRAGKEEEVGVKEEEEGVEVKVKVEDMEG</sequence>
<evidence type="ECO:0000256" key="1">
    <source>
        <dbReference type="SAM" id="MobiDB-lite"/>
    </source>
</evidence>
<keyword evidence="3" id="KW-1185">Reference proteome</keyword>
<reference evidence="2" key="1">
    <citation type="submission" date="2021-03" db="EMBL/GenBank/DDBJ databases">
        <authorList>
            <person name="Tagirdzhanova G."/>
        </authorList>
    </citation>
    <scope>NUCLEOTIDE SEQUENCE</scope>
</reference>
<dbReference type="AlphaFoldDB" id="A0A8H3EUG4"/>
<feature type="compositionally biased region" description="Low complexity" evidence="1">
    <location>
        <begin position="13"/>
        <end position="23"/>
    </location>
</feature>
<accession>A0A8H3EUG4</accession>